<dbReference type="PROSITE" id="PS50005">
    <property type="entry name" value="TPR"/>
    <property type="match status" value="1"/>
</dbReference>
<keyword evidence="3" id="KW-0472">Membrane</keyword>
<dbReference type="Proteomes" id="UP001396334">
    <property type="component" value="Unassembled WGS sequence"/>
</dbReference>
<keyword evidence="3" id="KW-0812">Transmembrane</keyword>
<accession>A0ABR2TM94</accession>
<feature type="domain" description="Cytochrome b5 heme-binding" evidence="4">
    <location>
        <begin position="36"/>
        <end position="132"/>
    </location>
</feature>
<dbReference type="PANTHER" id="PTHR44102">
    <property type="entry name" value="PROTEIN NPG1"/>
    <property type="match status" value="1"/>
</dbReference>
<dbReference type="Pfam" id="PF13181">
    <property type="entry name" value="TPR_8"/>
    <property type="match status" value="1"/>
</dbReference>
<feature type="region of interest" description="Disordered" evidence="2">
    <location>
        <begin position="405"/>
        <end position="428"/>
    </location>
</feature>
<evidence type="ECO:0000256" key="3">
    <source>
        <dbReference type="SAM" id="Phobius"/>
    </source>
</evidence>
<evidence type="ECO:0000259" key="4">
    <source>
        <dbReference type="SMART" id="SM01117"/>
    </source>
</evidence>
<dbReference type="Pfam" id="PF00173">
    <property type="entry name" value="Cyt-b5"/>
    <property type="match status" value="1"/>
</dbReference>
<dbReference type="EMBL" id="JBBPBN010000005">
    <property type="protein sequence ID" value="KAK9038420.1"/>
    <property type="molecule type" value="Genomic_DNA"/>
</dbReference>
<feature type="repeat" description="TPR" evidence="1">
    <location>
        <begin position="976"/>
        <end position="1009"/>
    </location>
</feature>
<protein>
    <recommendedName>
        <fullName evidence="4">Cytochrome b5 heme-binding domain-containing protein</fullName>
    </recommendedName>
</protein>
<proteinExistence type="predicted"/>
<organism evidence="5 6">
    <name type="scientific">Hibiscus sabdariffa</name>
    <name type="common">roselle</name>
    <dbReference type="NCBI Taxonomy" id="183260"/>
    <lineage>
        <taxon>Eukaryota</taxon>
        <taxon>Viridiplantae</taxon>
        <taxon>Streptophyta</taxon>
        <taxon>Embryophyta</taxon>
        <taxon>Tracheophyta</taxon>
        <taxon>Spermatophyta</taxon>
        <taxon>Magnoliopsida</taxon>
        <taxon>eudicotyledons</taxon>
        <taxon>Gunneridae</taxon>
        <taxon>Pentapetalae</taxon>
        <taxon>rosids</taxon>
        <taxon>malvids</taxon>
        <taxon>Malvales</taxon>
        <taxon>Malvaceae</taxon>
        <taxon>Malvoideae</taxon>
        <taxon>Hibiscus</taxon>
    </lineage>
</organism>
<keyword evidence="6" id="KW-1185">Reference proteome</keyword>
<sequence length="1018" mass="112150">MASSAQKFITSSFFGLTLIVAFMAFLLKFKSSQKLFSAEELSLHNGTDESLPILLGILGSVFDVTKGKSHYGVGGGYHHFAGRDASRAFVSGNFTGDGLTDSLRGLSSTEVHSVVGWRDFYFKSYKFVGKLVGRYYDSQGNPTKYLKGAEAKAARGAQLMEKQKEMEAKQPSCSSRWSQDDGGEVWCDNGFPRLVQRPFEIALTGKMSRRCACYSEDQLGQPGLEVVYGFLQGSAQGRLNLPFIMAFGDHSISTIYDLGFLIEAWCTFFQDCRSFNPTPTKIRQCPMQCFDPIPTIQFSISVSLNQSHSIQTMADDDSPPQGRQFSANGTSIPTADVEAKLDKGNIQEAESSLRERLSLNSEEARTLLGRLEYQRGNVESALRVLDGIDLQSAIQGLQPSVMTNSYSNSNSNSSSLSSSSYDNAGANRDSQNQKAAKLVLEGVYLKAKSLQKLGKFTEAAKDCTSVLDAVGKIFPQGISDAQVESPLQETVSKAVELLPELLKLAGNYQEAMATYRRVLLNPWNLDNECFARIQKAFAVFLLHSGLEADPPSLGAQAEGAYVPKNNLEEAILLLLVIMQKIHQGVVQWDPSVMDHLMYALSLCSQTPVLSKQLEELKPGLFHRTERWNFLALCCSGAGQNKAALNILRKSLHINEKPNDLTALLLAAKICSEDPHLAAEGVGYAQRAVDNAKGVDEHLKGACLRMLGLCLGKQAKVSSSDFERSQLQNGSLKSLDSALSLEQDNPDIIFELGVHYAEQRNLNTALHFAKKYIDITGGSELKGWRLLALILSAQQRFAEAETVTDAALDETGKWEQGPLLRLKAKLKVSQLRPMEAIDTYRHLLALVQAQRKALGPMKTDSQVDDKVKEFEVWYGLATLYSSLSHWKDVEVCVQKAREMKQYSAELLHTEGKICCMHEERGEFQEALSSHINAGLLDPLFVPSKVRIGALLPKMGSIALPVARTVLSDALRIEPTNRKAWYHLGMVHKADGRLAEAVDCLQAASMLEDSDPVENFRSIL</sequence>
<dbReference type="InterPro" id="IPR011990">
    <property type="entry name" value="TPR-like_helical_dom_sf"/>
</dbReference>
<feature type="compositionally biased region" description="Low complexity" evidence="2">
    <location>
        <begin position="405"/>
        <end position="421"/>
    </location>
</feature>
<keyword evidence="3" id="KW-1133">Transmembrane helix</keyword>
<feature type="region of interest" description="Disordered" evidence="2">
    <location>
        <begin position="311"/>
        <end position="337"/>
    </location>
</feature>
<dbReference type="InterPro" id="IPR036400">
    <property type="entry name" value="Cyt_B5-like_heme/steroid_sf"/>
</dbReference>
<name>A0ABR2TM94_9ROSI</name>
<evidence type="ECO:0000313" key="5">
    <source>
        <dbReference type="EMBL" id="KAK9038420.1"/>
    </source>
</evidence>
<dbReference type="SUPFAM" id="SSF48452">
    <property type="entry name" value="TPR-like"/>
    <property type="match status" value="2"/>
</dbReference>
<evidence type="ECO:0000256" key="1">
    <source>
        <dbReference type="PROSITE-ProRule" id="PRU00339"/>
    </source>
</evidence>
<keyword evidence="1" id="KW-0802">TPR repeat</keyword>
<dbReference type="InterPro" id="IPR043376">
    <property type="entry name" value="NPG1-like"/>
</dbReference>
<dbReference type="SMART" id="SM00028">
    <property type="entry name" value="TPR"/>
    <property type="match status" value="6"/>
</dbReference>
<dbReference type="Gene3D" id="3.10.120.10">
    <property type="entry name" value="Cytochrome b5-like heme/steroid binding domain"/>
    <property type="match status" value="1"/>
</dbReference>
<dbReference type="SUPFAM" id="SSF55856">
    <property type="entry name" value="Cytochrome b5-like heme/steroid binding domain"/>
    <property type="match status" value="1"/>
</dbReference>
<feature type="transmembrane region" description="Helical" evidence="3">
    <location>
        <begin position="7"/>
        <end position="27"/>
    </location>
</feature>
<comment type="caution">
    <text evidence="5">The sequence shown here is derived from an EMBL/GenBank/DDBJ whole genome shotgun (WGS) entry which is preliminary data.</text>
</comment>
<dbReference type="InterPro" id="IPR001199">
    <property type="entry name" value="Cyt_B5-like_heme/steroid-bd"/>
</dbReference>
<dbReference type="Pfam" id="PF13432">
    <property type="entry name" value="TPR_16"/>
    <property type="match status" value="1"/>
</dbReference>
<gene>
    <name evidence="5" type="ORF">V6N11_023290</name>
</gene>
<reference evidence="5 6" key="1">
    <citation type="journal article" date="2024" name="G3 (Bethesda)">
        <title>Genome assembly of Hibiscus sabdariffa L. provides insights into metabolisms of medicinal natural products.</title>
        <authorList>
            <person name="Kim T."/>
        </authorList>
    </citation>
    <scope>NUCLEOTIDE SEQUENCE [LARGE SCALE GENOMIC DNA]</scope>
    <source>
        <strain evidence="5">TK-2024</strain>
        <tissue evidence="5">Old leaves</tissue>
    </source>
</reference>
<feature type="compositionally biased region" description="Polar residues" evidence="2">
    <location>
        <begin position="321"/>
        <end position="333"/>
    </location>
</feature>
<evidence type="ECO:0000313" key="6">
    <source>
        <dbReference type="Proteomes" id="UP001396334"/>
    </source>
</evidence>
<dbReference type="InterPro" id="IPR019734">
    <property type="entry name" value="TPR_rpt"/>
</dbReference>
<dbReference type="PANTHER" id="PTHR44102:SF5">
    <property type="entry name" value="PROTEIN NPG1"/>
    <property type="match status" value="1"/>
</dbReference>
<evidence type="ECO:0000256" key="2">
    <source>
        <dbReference type="SAM" id="MobiDB-lite"/>
    </source>
</evidence>
<dbReference type="SMART" id="SM01117">
    <property type="entry name" value="Cyt-b5"/>
    <property type="match status" value="1"/>
</dbReference>
<dbReference type="Gene3D" id="1.25.40.10">
    <property type="entry name" value="Tetratricopeptide repeat domain"/>
    <property type="match status" value="3"/>
</dbReference>